<reference evidence="1" key="1">
    <citation type="journal article" date="2020" name="Stud. Mycol.">
        <title>101 Dothideomycetes genomes: a test case for predicting lifestyles and emergence of pathogens.</title>
        <authorList>
            <person name="Haridas S."/>
            <person name="Albert R."/>
            <person name="Binder M."/>
            <person name="Bloem J."/>
            <person name="Labutti K."/>
            <person name="Salamov A."/>
            <person name="Andreopoulos B."/>
            <person name="Baker S."/>
            <person name="Barry K."/>
            <person name="Bills G."/>
            <person name="Bluhm B."/>
            <person name="Cannon C."/>
            <person name="Castanera R."/>
            <person name="Culley D."/>
            <person name="Daum C."/>
            <person name="Ezra D."/>
            <person name="Gonzalez J."/>
            <person name="Henrissat B."/>
            <person name="Kuo A."/>
            <person name="Liang C."/>
            <person name="Lipzen A."/>
            <person name="Lutzoni F."/>
            <person name="Magnuson J."/>
            <person name="Mondo S."/>
            <person name="Nolan M."/>
            <person name="Ohm R."/>
            <person name="Pangilinan J."/>
            <person name="Park H.-J."/>
            <person name="Ramirez L."/>
            <person name="Alfaro M."/>
            <person name="Sun H."/>
            <person name="Tritt A."/>
            <person name="Yoshinaga Y."/>
            <person name="Zwiers L.-H."/>
            <person name="Turgeon B."/>
            <person name="Goodwin S."/>
            <person name="Spatafora J."/>
            <person name="Crous P."/>
            <person name="Grigoriev I."/>
        </authorList>
    </citation>
    <scope>NUCLEOTIDE SEQUENCE</scope>
    <source>
        <strain evidence="1">CBS 123094</strain>
    </source>
</reference>
<organism evidence="1 2">
    <name type="scientific">Amniculicola lignicola CBS 123094</name>
    <dbReference type="NCBI Taxonomy" id="1392246"/>
    <lineage>
        <taxon>Eukaryota</taxon>
        <taxon>Fungi</taxon>
        <taxon>Dikarya</taxon>
        <taxon>Ascomycota</taxon>
        <taxon>Pezizomycotina</taxon>
        <taxon>Dothideomycetes</taxon>
        <taxon>Pleosporomycetidae</taxon>
        <taxon>Pleosporales</taxon>
        <taxon>Amniculicolaceae</taxon>
        <taxon>Amniculicola</taxon>
    </lineage>
</organism>
<protein>
    <submittedName>
        <fullName evidence="1">Uncharacterized protein</fullName>
    </submittedName>
</protein>
<sequence>MQYRYHTSGGLRSKDLLFLRAIHSDFPNMSALVETLHPIKANYPLIRSWRYDSARKADTISTHPTANVPICLIDVQSRDMNESTLDPPVFAALSYVWGKAGHQSQPLHIINGRERLPERCVQAAEDAITVTRNIGIGPTISGRSPIYLTLSSQHETVNSMGHLPRALLGLVGRMLFDKWAFQAGLELGSKAISAGIATILQTDGKVVQKGLCDIKFKSLQITRDVIEIDLQGLEEGFRLINTPDMTDQGDRMDLGTWFTYYQDQRHLVPGLTPRMACRPYAIRLEDRHLPFVK</sequence>
<dbReference type="Proteomes" id="UP000799779">
    <property type="component" value="Unassembled WGS sequence"/>
</dbReference>
<proteinExistence type="predicted"/>
<name>A0A6A5VW03_9PLEO</name>
<keyword evidence="2" id="KW-1185">Reference proteome</keyword>
<dbReference type="EMBL" id="ML977766">
    <property type="protein sequence ID" value="KAF1992859.1"/>
    <property type="molecule type" value="Genomic_DNA"/>
</dbReference>
<evidence type="ECO:0000313" key="2">
    <source>
        <dbReference type="Proteomes" id="UP000799779"/>
    </source>
</evidence>
<evidence type="ECO:0000313" key="1">
    <source>
        <dbReference type="EMBL" id="KAF1992859.1"/>
    </source>
</evidence>
<gene>
    <name evidence="1" type="ORF">P154DRAFT_540891</name>
</gene>
<dbReference type="AlphaFoldDB" id="A0A6A5VW03"/>
<accession>A0A6A5VW03</accession>